<organism evidence="2 3">
    <name type="scientific">Talaromyces pinophilus</name>
    <name type="common">Penicillium pinophilum</name>
    <dbReference type="NCBI Taxonomy" id="128442"/>
    <lineage>
        <taxon>Eukaryota</taxon>
        <taxon>Fungi</taxon>
        <taxon>Dikarya</taxon>
        <taxon>Ascomycota</taxon>
        <taxon>Pezizomycotina</taxon>
        <taxon>Eurotiomycetes</taxon>
        <taxon>Eurotiomycetidae</taxon>
        <taxon>Eurotiales</taxon>
        <taxon>Trichocomaceae</taxon>
        <taxon>Talaromyces</taxon>
        <taxon>Talaromyces sect. Talaromyces</taxon>
    </lineage>
</organism>
<evidence type="ECO:0000256" key="1">
    <source>
        <dbReference type="SAM" id="Phobius"/>
    </source>
</evidence>
<reference evidence="3" key="1">
    <citation type="journal article" date="2015" name="Genome Announc.">
        <title>Draft genome sequence of Talaromyces cellulolyticus strain Y-94, a source of lignocellulosic biomass-degrading enzymes.</title>
        <authorList>
            <person name="Fujii T."/>
            <person name="Koike H."/>
            <person name="Sawayama S."/>
            <person name="Yano S."/>
            <person name="Inoue H."/>
        </authorList>
    </citation>
    <scope>NUCLEOTIDE SEQUENCE [LARGE SCALE GENOMIC DNA]</scope>
    <source>
        <strain evidence="3">Y-94</strain>
    </source>
</reference>
<evidence type="ECO:0000313" key="3">
    <source>
        <dbReference type="Proteomes" id="UP000053095"/>
    </source>
</evidence>
<comment type="caution">
    <text evidence="2">The sequence shown here is derived from an EMBL/GenBank/DDBJ whole genome shotgun (WGS) entry which is preliminary data.</text>
</comment>
<name>A0A6V8HAZ7_TALPI</name>
<feature type="transmembrane region" description="Helical" evidence="1">
    <location>
        <begin position="49"/>
        <end position="76"/>
    </location>
</feature>
<keyword evidence="1" id="KW-1133">Transmembrane helix</keyword>
<feature type="transmembrane region" description="Helical" evidence="1">
    <location>
        <begin position="83"/>
        <end position="100"/>
    </location>
</feature>
<accession>A0A6V8HAZ7</accession>
<keyword evidence="1" id="KW-0472">Membrane</keyword>
<feature type="transmembrane region" description="Helical" evidence="1">
    <location>
        <begin position="106"/>
        <end position="125"/>
    </location>
</feature>
<proteinExistence type="predicted"/>
<dbReference type="EMBL" id="DF933829">
    <property type="protein sequence ID" value="GAM38592.1"/>
    <property type="molecule type" value="Genomic_DNA"/>
</dbReference>
<feature type="transmembrane region" description="Helical" evidence="1">
    <location>
        <begin position="7"/>
        <end position="29"/>
    </location>
</feature>
<dbReference type="Proteomes" id="UP000053095">
    <property type="component" value="Unassembled WGS sequence"/>
</dbReference>
<sequence>MLGAEILSDVVGIFIAGLYTLAGQAHFTSRLTPGLAANIEIMTPNSHRAFWFLGLEYLILKYLFGAFDLIAAGLLWRKRTRKLGLGLAVIGFSGGLYGQLYNGDDVAQVATFLGLSITGLVLSLISTCSI</sequence>
<evidence type="ECO:0000313" key="2">
    <source>
        <dbReference type="EMBL" id="GAM38592.1"/>
    </source>
</evidence>
<keyword evidence="3" id="KW-1185">Reference proteome</keyword>
<keyword evidence="1" id="KW-0812">Transmembrane</keyword>
<dbReference type="AlphaFoldDB" id="A0A6V8HAZ7"/>
<protein>
    <submittedName>
        <fullName evidence="2">Uncharacterized protein</fullName>
    </submittedName>
</protein>
<gene>
    <name evidence="2" type="ORF">TCE0_033r09436</name>
</gene>